<dbReference type="SMART" id="SM00703">
    <property type="entry name" value="NRF"/>
    <property type="match status" value="1"/>
</dbReference>
<dbReference type="AlphaFoldDB" id="A0A815H820"/>
<dbReference type="PANTHER" id="PTHR11161:SF0">
    <property type="entry name" value="O-ACYLTRANSFERASE LIKE PROTEIN"/>
    <property type="match status" value="1"/>
</dbReference>
<keyword evidence="2" id="KW-0732">Signal</keyword>
<feature type="transmembrane region" description="Helical" evidence="1">
    <location>
        <begin position="317"/>
        <end position="337"/>
    </location>
</feature>
<feature type="transmembrane region" description="Helical" evidence="1">
    <location>
        <begin position="491"/>
        <end position="512"/>
    </location>
</feature>
<feature type="transmembrane region" description="Helical" evidence="1">
    <location>
        <begin position="609"/>
        <end position="627"/>
    </location>
</feature>
<evidence type="ECO:0000313" key="4">
    <source>
        <dbReference type="EMBL" id="CAF1348660.1"/>
    </source>
</evidence>
<feature type="transmembrane region" description="Helical" evidence="1">
    <location>
        <begin position="461"/>
        <end position="484"/>
    </location>
</feature>
<evidence type="ECO:0000259" key="3">
    <source>
        <dbReference type="SMART" id="SM00703"/>
    </source>
</evidence>
<organism evidence="4 5">
    <name type="scientific">Rotaria sordida</name>
    <dbReference type="NCBI Taxonomy" id="392033"/>
    <lineage>
        <taxon>Eukaryota</taxon>
        <taxon>Metazoa</taxon>
        <taxon>Spiralia</taxon>
        <taxon>Gnathifera</taxon>
        <taxon>Rotifera</taxon>
        <taxon>Eurotatoria</taxon>
        <taxon>Bdelloidea</taxon>
        <taxon>Philodinida</taxon>
        <taxon>Philodinidae</taxon>
        <taxon>Rotaria</taxon>
    </lineage>
</organism>
<feature type="transmembrane region" description="Helical" evidence="1">
    <location>
        <begin position="208"/>
        <end position="232"/>
    </location>
</feature>
<dbReference type="Proteomes" id="UP000663864">
    <property type="component" value="Unassembled WGS sequence"/>
</dbReference>
<reference evidence="4" key="1">
    <citation type="submission" date="2021-02" db="EMBL/GenBank/DDBJ databases">
        <authorList>
            <person name="Nowell W R."/>
        </authorList>
    </citation>
    <scope>NUCLEOTIDE SEQUENCE</scope>
</reference>
<dbReference type="InterPro" id="IPR002656">
    <property type="entry name" value="Acyl_transf_3_dom"/>
</dbReference>
<name>A0A815H820_9BILA</name>
<dbReference type="GO" id="GO:0016747">
    <property type="term" value="F:acyltransferase activity, transferring groups other than amino-acyl groups"/>
    <property type="evidence" value="ECO:0007669"/>
    <property type="project" value="InterPro"/>
</dbReference>
<evidence type="ECO:0000256" key="1">
    <source>
        <dbReference type="SAM" id="Phobius"/>
    </source>
</evidence>
<feature type="transmembrane region" description="Helical" evidence="1">
    <location>
        <begin position="398"/>
        <end position="419"/>
    </location>
</feature>
<dbReference type="PANTHER" id="PTHR11161">
    <property type="entry name" value="O-ACYLTRANSFERASE"/>
    <property type="match status" value="1"/>
</dbReference>
<feature type="signal peptide" evidence="2">
    <location>
        <begin position="1"/>
        <end position="18"/>
    </location>
</feature>
<accession>A0A815H820</accession>
<gene>
    <name evidence="4" type="ORF">ZHD862_LOCUS30439</name>
</gene>
<feature type="transmembrane region" description="Helical" evidence="1">
    <location>
        <begin position="571"/>
        <end position="589"/>
    </location>
</feature>
<feature type="transmembrane region" description="Helical" evidence="1">
    <location>
        <begin position="648"/>
        <end position="666"/>
    </location>
</feature>
<protein>
    <recommendedName>
        <fullName evidence="3">Nose resistant-to-fluoxetine protein N-terminal domain-containing protein</fullName>
    </recommendedName>
</protein>
<feature type="chain" id="PRO_5032768558" description="Nose resistant-to-fluoxetine protein N-terminal domain-containing protein" evidence="2">
    <location>
        <begin position="19"/>
        <end position="714"/>
    </location>
</feature>
<dbReference type="Pfam" id="PF01757">
    <property type="entry name" value="Acyl_transf_3"/>
    <property type="match status" value="1"/>
</dbReference>
<feature type="transmembrane region" description="Helical" evidence="1">
    <location>
        <begin position="686"/>
        <end position="707"/>
    </location>
</feature>
<evidence type="ECO:0000313" key="5">
    <source>
        <dbReference type="Proteomes" id="UP000663864"/>
    </source>
</evidence>
<dbReference type="Pfam" id="PF20146">
    <property type="entry name" value="NRF"/>
    <property type="match status" value="1"/>
</dbReference>
<feature type="transmembrane region" description="Helical" evidence="1">
    <location>
        <begin position="543"/>
        <end position="559"/>
    </location>
</feature>
<sequence>MLAMEFFLLFFLLLNTNAQIIPLRFDLVIDRLLQYENFSSTNLINNVDYNLTPEQMLQSMSSVLSNNNSNPCEQDFDLILRSAMKQETWAMKVVDAWGKPLPSGILKGNVYWVGNYDECINPMYDISKKIFISQPFDTQYCTLTPPASRSGLISMGSLVVGVCVPSSCDRQSVASLIHTLFNMTGITSQNLVCSNDPPYGQKGLTNGAIATIVILSLLGLLILTGTILDLILRPKLHLVHNLPVYNSAYSHLVDDGETTIQSELQQTSRNFSLKSKARTVFLAEFSALKSLRRIFTLEEKSNGDKNESFLFLNGIRVLSLFWVIIAHSILFGLSYTSNIVDIRVATRNIAFQLVGDAQFSVDTFFVLSGFLTAILFIRQVKKENLSSRLMFLYYIHRYIRLTPAFLLMVLVSINLTGYLGQGPIYPIEQGFESKGCRTRSWWTSILYLGNLVRPDEMCLNIAWYLHNDMQFHWIAPITLIPFVLRRKTIAFVIAILFIFVTIGSTLGILLYYPNMSLSYPGGGANNDGPSYYNTIYVKPWCRISAYAIGILTGYIITITGRQYRINKYSKIIGTILIVAIALICLFITYPNNIRVPGLSRSESVAYTTLSRTFWSIVIAWLVFLCSTNQGGIVNTILSWPIWTPLARLNYSCYLVHSTILHIIIFNQTMPFYFKGHLLVNNFISQIFFSYVAAILVSIFFETPFFIVEKKLFKR</sequence>
<keyword evidence="1" id="KW-0472">Membrane</keyword>
<keyword evidence="1" id="KW-1133">Transmembrane helix</keyword>
<proteinExistence type="predicted"/>
<feature type="transmembrane region" description="Helical" evidence="1">
    <location>
        <begin position="357"/>
        <end position="377"/>
    </location>
</feature>
<comment type="caution">
    <text evidence="4">The sequence shown here is derived from an EMBL/GenBank/DDBJ whole genome shotgun (WGS) entry which is preliminary data.</text>
</comment>
<evidence type="ECO:0000256" key="2">
    <source>
        <dbReference type="SAM" id="SignalP"/>
    </source>
</evidence>
<dbReference type="EMBL" id="CAJNOT010002869">
    <property type="protein sequence ID" value="CAF1348660.1"/>
    <property type="molecule type" value="Genomic_DNA"/>
</dbReference>
<keyword evidence="1" id="KW-0812">Transmembrane</keyword>
<dbReference type="InterPro" id="IPR052728">
    <property type="entry name" value="O2_lipid_transport_reg"/>
</dbReference>
<feature type="domain" description="Nose resistant-to-fluoxetine protein N-terminal" evidence="3">
    <location>
        <begin position="69"/>
        <end position="194"/>
    </location>
</feature>
<dbReference type="InterPro" id="IPR006621">
    <property type="entry name" value="Nose-resist-to-fluoxetine_N"/>
</dbReference>